<evidence type="ECO:0000313" key="8">
    <source>
        <dbReference type="EMBL" id="HIV25451.1"/>
    </source>
</evidence>
<feature type="transmembrane region" description="Helical" evidence="7">
    <location>
        <begin position="56"/>
        <end position="80"/>
    </location>
</feature>
<reference evidence="8" key="2">
    <citation type="journal article" date="2021" name="PeerJ">
        <title>Extensive microbial diversity within the chicken gut microbiome revealed by metagenomics and culture.</title>
        <authorList>
            <person name="Gilroy R."/>
            <person name="Ravi A."/>
            <person name="Getino M."/>
            <person name="Pursley I."/>
            <person name="Horton D.L."/>
            <person name="Alikhan N.F."/>
            <person name="Baker D."/>
            <person name="Gharbi K."/>
            <person name="Hall N."/>
            <person name="Watson M."/>
            <person name="Adriaenssens E.M."/>
            <person name="Foster-Nyarko E."/>
            <person name="Jarju S."/>
            <person name="Secka A."/>
            <person name="Antonio M."/>
            <person name="Oren A."/>
            <person name="Chaudhuri R.R."/>
            <person name="La Ragione R."/>
            <person name="Hildebrand F."/>
            <person name="Pallen M.J."/>
        </authorList>
    </citation>
    <scope>NUCLEOTIDE SEQUENCE</scope>
    <source>
        <strain evidence="8">CHK188-20938</strain>
    </source>
</reference>
<feature type="transmembrane region" description="Helical" evidence="7">
    <location>
        <begin position="15"/>
        <end position="36"/>
    </location>
</feature>
<dbReference type="InterPro" id="IPR002528">
    <property type="entry name" value="MATE_fam"/>
</dbReference>
<keyword evidence="3" id="KW-1003">Cell membrane</keyword>
<evidence type="ECO:0000256" key="1">
    <source>
        <dbReference type="ARBA" id="ARBA00004651"/>
    </source>
</evidence>
<keyword evidence="4 7" id="KW-0812">Transmembrane</keyword>
<dbReference type="Pfam" id="PF01554">
    <property type="entry name" value="MatE"/>
    <property type="match status" value="2"/>
</dbReference>
<dbReference type="PANTHER" id="PTHR43823:SF3">
    <property type="entry name" value="MULTIDRUG EXPORT PROTEIN MEPA"/>
    <property type="match status" value="1"/>
</dbReference>
<evidence type="ECO:0000256" key="5">
    <source>
        <dbReference type="ARBA" id="ARBA00022989"/>
    </source>
</evidence>
<keyword evidence="5 7" id="KW-1133">Transmembrane helix</keyword>
<feature type="transmembrane region" description="Helical" evidence="7">
    <location>
        <begin position="317"/>
        <end position="335"/>
    </location>
</feature>
<reference evidence="8" key="1">
    <citation type="submission" date="2020-10" db="EMBL/GenBank/DDBJ databases">
        <authorList>
            <person name="Gilroy R."/>
        </authorList>
    </citation>
    <scope>NUCLEOTIDE SEQUENCE</scope>
    <source>
        <strain evidence="8">CHK188-20938</strain>
    </source>
</reference>
<comment type="caution">
    <text evidence="8">The sequence shown here is derived from an EMBL/GenBank/DDBJ whole genome shotgun (WGS) entry which is preliminary data.</text>
</comment>
<feature type="transmembrane region" description="Helical" evidence="7">
    <location>
        <begin position="92"/>
        <end position="116"/>
    </location>
</feature>
<evidence type="ECO:0000256" key="3">
    <source>
        <dbReference type="ARBA" id="ARBA00022475"/>
    </source>
</evidence>
<feature type="transmembrane region" description="Helical" evidence="7">
    <location>
        <begin position="355"/>
        <end position="374"/>
    </location>
</feature>
<dbReference type="PIRSF" id="PIRSF006603">
    <property type="entry name" value="DinF"/>
    <property type="match status" value="1"/>
</dbReference>
<dbReference type="NCBIfam" id="TIGR00797">
    <property type="entry name" value="matE"/>
    <property type="match status" value="1"/>
</dbReference>
<protein>
    <submittedName>
        <fullName evidence="8">MATE family efflux transporter</fullName>
    </submittedName>
</protein>
<comment type="subcellular location">
    <subcellularLocation>
        <location evidence="1">Cell membrane</location>
        <topology evidence="1">Multi-pass membrane protein</topology>
    </subcellularLocation>
</comment>
<keyword evidence="2" id="KW-0813">Transport</keyword>
<feature type="transmembrane region" description="Helical" evidence="7">
    <location>
        <begin position="136"/>
        <end position="157"/>
    </location>
</feature>
<evidence type="ECO:0000256" key="7">
    <source>
        <dbReference type="SAM" id="Phobius"/>
    </source>
</evidence>
<dbReference type="PANTHER" id="PTHR43823">
    <property type="entry name" value="SPORULATION PROTEIN YKVU"/>
    <property type="match status" value="1"/>
</dbReference>
<feature type="transmembrane region" description="Helical" evidence="7">
    <location>
        <begin position="169"/>
        <end position="188"/>
    </location>
</feature>
<feature type="transmembrane region" description="Helical" evidence="7">
    <location>
        <begin position="194"/>
        <end position="215"/>
    </location>
</feature>
<dbReference type="GO" id="GO:0042910">
    <property type="term" value="F:xenobiotic transmembrane transporter activity"/>
    <property type="evidence" value="ECO:0007669"/>
    <property type="project" value="InterPro"/>
</dbReference>
<gene>
    <name evidence="8" type="ORF">IAB71_06645</name>
</gene>
<sequence length="446" mass="48355">MDYKTLYAKTPPTRLFFKAAVPGSIGMLASSIYQLVDGMLVGQLLGNTAFAALNLAMPFVIINFALADLIGVGSSVSISIRLGEKNEKEASNLFTCASLMILGAAVLIGSVLFFAAPFLMRLMGADAELAALAVQYLRVYAVFSPLTTILFAVDNYLRICGKIRTSMALNIFMAGMCALLEFLFLYVFRFGIWGAALGTCISMSLSTLIAFYPFFRGRLALKFCRPRFSARSIRKTLSCGCPVFLNNVAGRVASILMNTILLRLGGDSAVSVYGILMYVDGFIQPLLYGMCDSLQPAVGFNWGARDYRRVTAIEKRCFTASGILSLVFSAVIFFFPAQIAGLFTQGGEAGLLEMAIPAVTLFSATYVTRWISFASQSFMSAIEKPLLASIISVMTVLGFPVVLILIFWPLGLTGLWLNLPGTALLSAILSVVILFGIRKQLRGTEE</sequence>
<feature type="transmembrane region" description="Helical" evidence="7">
    <location>
        <begin position="386"/>
        <end position="410"/>
    </location>
</feature>
<evidence type="ECO:0000313" key="9">
    <source>
        <dbReference type="Proteomes" id="UP000824169"/>
    </source>
</evidence>
<evidence type="ECO:0000256" key="2">
    <source>
        <dbReference type="ARBA" id="ARBA00022448"/>
    </source>
</evidence>
<dbReference type="EMBL" id="DVOO01000017">
    <property type="protein sequence ID" value="HIV25451.1"/>
    <property type="molecule type" value="Genomic_DNA"/>
</dbReference>
<dbReference type="InterPro" id="IPR051327">
    <property type="entry name" value="MATE_MepA_subfamily"/>
</dbReference>
<dbReference type="GO" id="GO:0015297">
    <property type="term" value="F:antiporter activity"/>
    <property type="evidence" value="ECO:0007669"/>
    <property type="project" value="InterPro"/>
</dbReference>
<evidence type="ECO:0000256" key="4">
    <source>
        <dbReference type="ARBA" id="ARBA00022692"/>
    </source>
</evidence>
<proteinExistence type="predicted"/>
<name>A0A9D1TAD2_9FIRM</name>
<dbReference type="AlphaFoldDB" id="A0A9D1TAD2"/>
<accession>A0A9D1TAD2</accession>
<dbReference type="Proteomes" id="UP000824169">
    <property type="component" value="Unassembled WGS sequence"/>
</dbReference>
<dbReference type="GO" id="GO:0005886">
    <property type="term" value="C:plasma membrane"/>
    <property type="evidence" value="ECO:0007669"/>
    <property type="project" value="UniProtKB-SubCell"/>
</dbReference>
<feature type="transmembrane region" description="Helical" evidence="7">
    <location>
        <begin position="416"/>
        <end position="437"/>
    </location>
</feature>
<keyword evidence="6 7" id="KW-0472">Membrane</keyword>
<dbReference type="InterPro" id="IPR048279">
    <property type="entry name" value="MdtK-like"/>
</dbReference>
<organism evidence="8 9">
    <name type="scientific">Candidatus Scatomonas pullistercoris</name>
    <dbReference type="NCBI Taxonomy" id="2840920"/>
    <lineage>
        <taxon>Bacteria</taxon>
        <taxon>Bacillati</taxon>
        <taxon>Bacillota</taxon>
        <taxon>Clostridia</taxon>
        <taxon>Lachnospirales</taxon>
        <taxon>Lachnospiraceae</taxon>
        <taxon>Lachnospiraceae incertae sedis</taxon>
        <taxon>Candidatus Scatomonas</taxon>
    </lineage>
</organism>
<evidence type="ECO:0000256" key="6">
    <source>
        <dbReference type="ARBA" id="ARBA00023136"/>
    </source>
</evidence>